<dbReference type="GO" id="GO:0004725">
    <property type="term" value="F:protein tyrosine phosphatase activity"/>
    <property type="evidence" value="ECO:0007669"/>
    <property type="project" value="InterPro"/>
</dbReference>
<dbReference type="PROSITE" id="PS50056">
    <property type="entry name" value="TYR_PHOSPHATASE_2"/>
    <property type="match status" value="1"/>
</dbReference>
<evidence type="ECO:0000259" key="3">
    <source>
        <dbReference type="PROSITE" id="PS50055"/>
    </source>
</evidence>
<reference evidence="5 6" key="1">
    <citation type="journal article" date="2012" name="Proc. Natl. Acad. Sci. U.S.A.">
        <title>Comparative genomics of Ceriporiopsis subvermispora and Phanerochaete chrysosporium provide insight into selective ligninolysis.</title>
        <authorList>
            <person name="Fernandez-Fueyo E."/>
            <person name="Ruiz-Duenas F.J."/>
            <person name="Ferreira P."/>
            <person name="Floudas D."/>
            <person name="Hibbett D.S."/>
            <person name="Canessa P."/>
            <person name="Larrondo L.F."/>
            <person name="James T.Y."/>
            <person name="Seelenfreund D."/>
            <person name="Lobos S."/>
            <person name="Polanco R."/>
            <person name="Tello M."/>
            <person name="Honda Y."/>
            <person name="Watanabe T."/>
            <person name="Watanabe T."/>
            <person name="Ryu J.S."/>
            <person name="Kubicek C.P."/>
            <person name="Schmoll M."/>
            <person name="Gaskell J."/>
            <person name="Hammel K.E."/>
            <person name="St John F.J."/>
            <person name="Vanden Wymelenberg A."/>
            <person name="Sabat G."/>
            <person name="Splinter BonDurant S."/>
            <person name="Syed K."/>
            <person name="Yadav J.S."/>
            <person name="Doddapaneni H."/>
            <person name="Subramanian V."/>
            <person name="Lavin J.L."/>
            <person name="Oguiza J.A."/>
            <person name="Perez G."/>
            <person name="Pisabarro A.G."/>
            <person name="Ramirez L."/>
            <person name="Santoyo F."/>
            <person name="Master E."/>
            <person name="Coutinho P.M."/>
            <person name="Henrissat B."/>
            <person name="Lombard V."/>
            <person name="Magnuson J.K."/>
            <person name="Kuees U."/>
            <person name="Hori C."/>
            <person name="Igarashi K."/>
            <person name="Samejima M."/>
            <person name="Held B.W."/>
            <person name="Barry K.W."/>
            <person name="LaButti K.M."/>
            <person name="Lapidus A."/>
            <person name="Lindquist E.A."/>
            <person name="Lucas S.M."/>
            <person name="Riley R."/>
            <person name="Salamov A.A."/>
            <person name="Hoffmeister D."/>
            <person name="Schwenk D."/>
            <person name="Hadar Y."/>
            <person name="Yarden O."/>
            <person name="de Vries R.P."/>
            <person name="Wiebenga A."/>
            <person name="Stenlid J."/>
            <person name="Eastwood D."/>
            <person name="Grigoriev I.V."/>
            <person name="Berka R.M."/>
            <person name="Blanchette R.A."/>
            <person name="Kersten P."/>
            <person name="Martinez A.T."/>
            <person name="Vicuna R."/>
            <person name="Cullen D."/>
        </authorList>
    </citation>
    <scope>NUCLEOTIDE SEQUENCE [LARGE SCALE GENOMIC DNA]</scope>
    <source>
        <strain evidence="5 6">B</strain>
    </source>
</reference>
<evidence type="ECO:0000256" key="2">
    <source>
        <dbReference type="SAM" id="MobiDB-lite"/>
    </source>
</evidence>
<feature type="domain" description="Tyrosine-protein phosphatase" evidence="3">
    <location>
        <begin position="72"/>
        <end position="392"/>
    </location>
</feature>
<dbReference type="Proteomes" id="UP000016930">
    <property type="component" value="Unassembled WGS sequence"/>
</dbReference>
<evidence type="ECO:0000259" key="4">
    <source>
        <dbReference type="PROSITE" id="PS50056"/>
    </source>
</evidence>
<dbReference type="AlphaFoldDB" id="M2Q6W5"/>
<dbReference type="CDD" id="cd00047">
    <property type="entry name" value="PTPc"/>
    <property type="match status" value="1"/>
</dbReference>
<feature type="region of interest" description="Disordered" evidence="2">
    <location>
        <begin position="24"/>
        <end position="53"/>
    </location>
</feature>
<dbReference type="InterPro" id="IPR000242">
    <property type="entry name" value="PTP_cat"/>
</dbReference>
<proteinExistence type="inferred from homology"/>
<comment type="similarity">
    <text evidence="1">Belongs to the protein-tyrosine phosphatase family. Non-receptor class subfamily.</text>
</comment>
<feature type="domain" description="Tyrosine specific protein phosphatases" evidence="4">
    <location>
        <begin position="279"/>
        <end position="383"/>
    </location>
</feature>
<dbReference type="PANTHER" id="PTHR19134">
    <property type="entry name" value="RECEPTOR-TYPE TYROSINE-PROTEIN PHOSPHATASE"/>
    <property type="match status" value="1"/>
</dbReference>
<feature type="compositionally biased region" description="Basic residues" evidence="2">
    <location>
        <begin position="39"/>
        <end position="53"/>
    </location>
</feature>
<keyword evidence="6" id="KW-1185">Reference proteome</keyword>
<organism evidence="5 6">
    <name type="scientific">Ceriporiopsis subvermispora (strain B)</name>
    <name type="common">White-rot fungus</name>
    <name type="synonym">Gelatoporia subvermispora</name>
    <dbReference type="NCBI Taxonomy" id="914234"/>
    <lineage>
        <taxon>Eukaryota</taxon>
        <taxon>Fungi</taxon>
        <taxon>Dikarya</taxon>
        <taxon>Basidiomycota</taxon>
        <taxon>Agaricomycotina</taxon>
        <taxon>Agaricomycetes</taxon>
        <taxon>Polyporales</taxon>
        <taxon>Gelatoporiaceae</taxon>
        <taxon>Gelatoporia</taxon>
    </lineage>
</organism>
<dbReference type="HOGENOM" id="CLU_001645_9_13_1"/>
<dbReference type="PANTHER" id="PTHR19134:SF449">
    <property type="entry name" value="TYROSINE-PROTEIN PHOSPHATASE 1"/>
    <property type="match status" value="1"/>
</dbReference>
<dbReference type="InterPro" id="IPR003595">
    <property type="entry name" value="Tyr_Pase_cat"/>
</dbReference>
<dbReference type="PROSITE" id="PS50055">
    <property type="entry name" value="TYR_PHOSPHATASE_PTP"/>
    <property type="match status" value="1"/>
</dbReference>
<dbReference type="SMART" id="SM00194">
    <property type="entry name" value="PTPc"/>
    <property type="match status" value="1"/>
</dbReference>
<dbReference type="Pfam" id="PF00102">
    <property type="entry name" value="Y_phosphatase"/>
    <property type="match status" value="2"/>
</dbReference>
<dbReference type="Gene3D" id="3.90.190.10">
    <property type="entry name" value="Protein tyrosine phosphatase superfamily"/>
    <property type="match status" value="1"/>
</dbReference>
<dbReference type="OrthoDB" id="10253954at2759"/>
<protein>
    <recommendedName>
        <fullName evidence="7">Phosphatases II</fullName>
    </recommendedName>
</protein>
<dbReference type="SMART" id="SM00404">
    <property type="entry name" value="PTPc_motif"/>
    <property type="match status" value="1"/>
</dbReference>
<evidence type="ECO:0000313" key="5">
    <source>
        <dbReference type="EMBL" id="EMD32573.1"/>
    </source>
</evidence>
<dbReference type="InterPro" id="IPR000387">
    <property type="entry name" value="Tyr_Pase_dom"/>
</dbReference>
<name>M2Q6W5_CERS8</name>
<dbReference type="SUPFAM" id="SSF52799">
    <property type="entry name" value="(Phosphotyrosine protein) phosphatases II"/>
    <property type="match status" value="1"/>
</dbReference>
<evidence type="ECO:0008006" key="7">
    <source>
        <dbReference type="Google" id="ProtNLM"/>
    </source>
</evidence>
<sequence length="406" mass="44409">MANATIPQWLQLSNSSSHITSVIRTLQQRERTRSSARSASRHQSHPSRAHRVAHIPSTLTTKSEHVSYYSVSVGSNPDNVSCNRYSDIEPYDRTRVVVAANDLEKGDSATECGRYLNANWVRERAGGKWWIATQAPLPDTAHAYLCLILYPIQCPTSTTPSPQPPSSGMQGSRVRTIVQLTRNFEDGMRKAHVYFPPLTGQSWLVYPEDGSRDTPAIEVTLLSTRTFDHAHCEHSTVSLQAVAPGTQEPIGEPVVFQHLLYAAWPDFGVPKPEDRVGLLNFVKLVDDLNRDVSGHAHPETLDPSPPIMVNCSAGVGRTGAFIALSSLLRAHGFLAPVQGQVVPLPPSPLGPLPEDIADDLVAQEIDSLREQRPAMVQKEGQVLLIYELLTTVFVGQWPESGVSGAG</sequence>
<evidence type="ECO:0000256" key="1">
    <source>
        <dbReference type="ARBA" id="ARBA00009649"/>
    </source>
</evidence>
<gene>
    <name evidence="5" type="ORF">CERSUDRAFT_118613</name>
</gene>
<dbReference type="InterPro" id="IPR029021">
    <property type="entry name" value="Prot-tyrosine_phosphatase-like"/>
</dbReference>
<evidence type="ECO:0000313" key="6">
    <source>
        <dbReference type="Proteomes" id="UP000016930"/>
    </source>
</evidence>
<dbReference type="PRINTS" id="PR00700">
    <property type="entry name" value="PRTYPHPHTASE"/>
</dbReference>
<dbReference type="EMBL" id="KB445810">
    <property type="protein sequence ID" value="EMD32573.1"/>
    <property type="molecule type" value="Genomic_DNA"/>
</dbReference>
<accession>M2Q6W5</accession>
<dbReference type="STRING" id="914234.M2Q6W5"/>
<dbReference type="InterPro" id="IPR050348">
    <property type="entry name" value="Protein-Tyr_Phosphatase"/>
</dbReference>